<organism evidence="2 3">
    <name type="scientific">Crotalaria pallida</name>
    <name type="common">Smooth rattlebox</name>
    <name type="synonym">Crotalaria striata</name>
    <dbReference type="NCBI Taxonomy" id="3830"/>
    <lineage>
        <taxon>Eukaryota</taxon>
        <taxon>Viridiplantae</taxon>
        <taxon>Streptophyta</taxon>
        <taxon>Embryophyta</taxon>
        <taxon>Tracheophyta</taxon>
        <taxon>Spermatophyta</taxon>
        <taxon>Magnoliopsida</taxon>
        <taxon>eudicotyledons</taxon>
        <taxon>Gunneridae</taxon>
        <taxon>Pentapetalae</taxon>
        <taxon>rosids</taxon>
        <taxon>fabids</taxon>
        <taxon>Fabales</taxon>
        <taxon>Fabaceae</taxon>
        <taxon>Papilionoideae</taxon>
        <taxon>50 kb inversion clade</taxon>
        <taxon>genistoids sensu lato</taxon>
        <taxon>core genistoids</taxon>
        <taxon>Crotalarieae</taxon>
        <taxon>Crotalaria</taxon>
    </lineage>
</organism>
<sequence>MSTTHISLLSLYLLLSLYSLDMTMAARIIPRSAPSTVTTPQLLSEAETYLKPHIDNKQKFFQGKQFKNCLPKGFRHNSAPSRFVNYDTLGSSGCSGMDSQKKPSP</sequence>
<feature type="chain" id="PRO_5042980366" evidence="1">
    <location>
        <begin position="26"/>
        <end position="105"/>
    </location>
</feature>
<evidence type="ECO:0000313" key="2">
    <source>
        <dbReference type="EMBL" id="KAK7257681.1"/>
    </source>
</evidence>
<evidence type="ECO:0000256" key="1">
    <source>
        <dbReference type="SAM" id="SignalP"/>
    </source>
</evidence>
<dbReference type="PANTHER" id="PTHR36619:SF4">
    <property type="entry name" value="NEPROSIN ACTIVATION PEPTIDE DOMAIN-CONTAINING PROTEIN"/>
    <property type="match status" value="1"/>
</dbReference>
<proteinExistence type="predicted"/>
<dbReference type="Proteomes" id="UP001372338">
    <property type="component" value="Unassembled WGS sequence"/>
</dbReference>
<evidence type="ECO:0000313" key="3">
    <source>
        <dbReference type="Proteomes" id="UP001372338"/>
    </source>
</evidence>
<feature type="signal peptide" evidence="1">
    <location>
        <begin position="1"/>
        <end position="25"/>
    </location>
</feature>
<protein>
    <submittedName>
        <fullName evidence="2">Uncharacterized protein</fullName>
    </submittedName>
</protein>
<comment type="caution">
    <text evidence="2">The sequence shown here is derived from an EMBL/GenBank/DDBJ whole genome shotgun (WGS) entry which is preliminary data.</text>
</comment>
<name>A0AAN9I234_CROPI</name>
<keyword evidence="3" id="KW-1185">Reference proteome</keyword>
<dbReference type="AlphaFoldDB" id="A0AAN9I234"/>
<dbReference type="EMBL" id="JAYWIO010000006">
    <property type="protein sequence ID" value="KAK7257681.1"/>
    <property type="molecule type" value="Genomic_DNA"/>
</dbReference>
<accession>A0AAN9I234</accession>
<gene>
    <name evidence="2" type="ORF">RIF29_31829</name>
</gene>
<dbReference type="PANTHER" id="PTHR36619">
    <property type="entry name" value="OS04G0208900 PROTEIN"/>
    <property type="match status" value="1"/>
</dbReference>
<keyword evidence="1" id="KW-0732">Signal</keyword>
<reference evidence="2 3" key="1">
    <citation type="submission" date="2024-01" db="EMBL/GenBank/DDBJ databases">
        <title>The genomes of 5 underutilized Papilionoideae crops provide insights into root nodulation and disease resistanc.</title>
        <authorList>
            <person name="Yuan L."/>
        </authorList>
    </citation>
    <scope>NUCLEOTIDE SEQUENCE [LARGE SCALE GENOMIC DNA]</scope>
    <source>
        <strain evidence="2">ZHUSHIDOU_FW_LH</strain>
        <tissue evidence="2">Leaf</tissue>
    </source>
</reference>